<comment type="caution">
    <text evidence="2">The sequence shown here is derived from an EMBL/GenBank/DDBJ whole genome shotgun (WGS) entry which is preliminary data.</text>
</comment>
<dbReference type="EMBL" id="CAJVPS010000040">
    <property type="protein sequence ID" value="CAG8444310.1"/>
    <property type="molecule type" value="Genomic_DNA"/>
</dbReference>
<reference evidence="2" key="1">
    <citation type="submission" date="2021-06" db="EMBL/GenBank/DDBJ databases">
        <authorList>
            <person name="Kallberg Y."/>
            <person name="Tangrot J."/>
            <person name="Rosling A."/>
        </authorList>
    </citation>
    <scope>NUCLEOTIDE SEQUENCE</scope>
    <source>
        <strain evidence="2">FL130A</strain>
    </source>
</reference>
<name>A0A9N8VBE3_9GLOM</name>
<keyword evidence="3" id="KW-1185">Reference proteome</keyword>
<dbReference type="AlphaFoldDB" id="A0A9N8VBE3"/>
<feature type="compositionally biased region" description="Basic and acidic residues" evidence="1">
    <location>
        <begin position="159"/>
        <end position="169"/>
    </location>
</feature>
<protein>
    <submittedName>
        <fullName evidence="2">5140_t:CDS:1</fullName>
    </submittedName>
</protein>
<proteinExistence type="predicted"/>
<evidence type="ECO:0000313" key="3">
    <source>
        <dbReference type="Proteomes" id="UP000789508"/>
    </source>
</evidence>
<organism evidence="2 3">
    <name type="scientific">Ambispora leptoticha</name>
    <dbReference type="NCBI Taxonomy" id="144679"/>
    <lineage>
        <taxon>Eukaryota</taxon>
        <taxon>Fungi</taxon>
        <taxon>Fungi incertae sedis</taxon>
        <taxon>Mucoromycota</taxon>
        <taxon>Glomeromycotina</taxon>
        <taxon>Glomeromycetes</taxon>
        <taxon>Archaeosporales</taxon>
        <taxon>Ambisporaceae</taxon>
        <taxon>Ambispora</taxon>
    </lineage>
</organism>
<evidence type="ECO:0000313" key="2">
    <source>
        <dbReference type="EMBL" id="CAG8444310.1"/>
    </source>
</evidence>
<dbReference type="OrthoDB" id="2370938at2759"/>
<gene>
    <name evidence="2" type="ORF">ALEPTO_LOCUS563</name>
</gene>
<dbReference type="Proteomes" id="UP000789508">
    <property type="component" value="Unassembled WGS sequence"/>
</dbReference>
<feature type="compositionally biased region" description="Acidic residues" evidence="1">
    <location>
        <begin position="170"/>
        <end position="180"/>
    </location>
</feature>
<accession>A0A9N8VBE3</accession>
<feature type="region of interest" description="Disordered" evidence="1">
    <location>
        <begin position="154"/>
        <end position="180"/>
    </location>
</feature>
<sequence length="180" mass="21148">MKLNETVCKELHEPAYWSSISKPSLITYLIYLSQTTKDLLQKDKIQSKYISEITKIKRSYREMDEQYKTVEKALENFAYTGFGYVYEGFGSVENAMNEKVSEEVKDFWEDKKLDQKLVTLDKKRKIAEAEGIVNFLQTGNERLDDTSRMVHKSQLNLLERNEAKKSRNDEQEEAEDTNKH</sequence>
<evidence type="ECO:0000256" key="1">
    <source>
        <dbReference type="SAM" id="MobiDB-lite"/>
    </source>
</evidence>